<comment type="similarity">
    <text evidence="3">Belongs to the class II aldolase/RraA-like family.</text>
</comment>
<evidence type="ECO:0000256" key="8">
    <source>
        <dbReference type="ARBA" id="ARBA00025046"/>
    </source>
</evidence>
<organism evidence="13 14">
    <name type="scientific">Nocardioides cavernae</name>
    <dbReference type="NCBI Taxonomy" id="1921566"/>
    <lineage>
        <taxon>Bacteria</taxon>
        <taxon>Bacillati</taxon>
        <taxon>Actinomycetota</taxon>
        <taxon>Actinomycetes</taxon>
        <taxon>Propionibacteriales</taxon>
        <taxon>Nocardioidaceae</taxon>
        <taxon>Nocardioides</taxon>
    </lineage>
</organism>
<evidence type="ECO:0000256" key="11">
    <source>
        <dbReference type="ARBA" id="ARBA00032305"/>
    </source>
</evidence>
<keyword evidence="14" id="KW-1185">Reference proteome</keyword>
<gene>
    <name evidence="13" type="ORF">IEZ26_06370</name>
</gene>
<comment type="subunit">
    <text evidence="4">Homotrimer.</text>
</comment>
<evidence type="ECO:0000256" key="6">
    <source>
        <dbReference type="ARBA" id="ARBA00012947"/>
    </source>
</evidence>
<evidence type="ECO:0000313" key="13">
    <source>
        <dbReference type="EMBL" id="MBD3924239.1"/>
    </source>
</evidence>
<dbReference type="PANTHER" id="PTHR33254">
    <property type="entry name" value="4-HYDROXY-4-METHYL-2-OXOGLUTARATE ALDOLASE 3-RELATED"/>
    <property type="match status" value="1"/>
</dbReference>
<dbReference type="EC" id="4.1.3.17" evidence="5"/>
<dbReference type="EMBL" id="JACXYZ010000001">
    <property type="protein sequence ID" value="MBD3924239.1"/>
    <property type="molecule type" value="Genomic_DNA"/>
</dbReference>
<comment type="catalytic activity">
    <reaction evidence="1">
        <text>4-hydroxy-4-methyl-2-oxoglutarate = 2 pyruvate</text>
        <dbReference type="Rhea" id="RHEA:22748"/>
        <dbReference type="ChEBI" id="CHEBI:15361"/>
        <dbReference type="ChEBI" id="CHEBI:58276"/>
        <dbReference type="EC" id="4.1.3.17"/>
    </reaction>
</comment>
<dbReference type="CDD" id="cd16841">
    <property type="entry name" value="RraA_family"/>
    <property type="match status" value="1"/>
</dbReference>
<dbReference type="Proteomes" id="UP000618818">
    <property type="component" value="Unassembled WGS sequence"/>
</dbReference>
<dbReference type="InterPro" id="IPR036704">
    <property type="entry name" value="RraA/RraA-like_sf"/>
</dbReference>
<name>A0ABR8NBJ6_9ACTN</name>
<evidence type="ECO:0000256" key="9">
    <source>
        <dbReference type="ARBA" id="ARBA00029596"/>
    </source>
</evidence>
<sequence>MTLGFQILQRTDAVPSDEAQRWRELPVANISDTMNRLSASSADLVLMNTDLSTKMSGAALTVRTRPGDNLMVHKALTMIRPGDVLVIDAAGDLTNAIIGEIMVTAAIAKGLGGLVVHGAIRDAETLRAGALPVFACGVTHRGPYKDGPGEINVPVNLGGMVIHPGDLVVGDADGVVAVPLDNLAEVYAAAKAKLAKETVSLQKAASGERDDSWIDRRLAAQGYTAPLELAVGQA</sequence>
<evidence type="ECO:0000256" key="4">
    <source>
        <dbReference type="ARBA" id="ARBA00011233"/>
    </source>
</evidence>
<evidence type="ECO:0000313" key="14">
    <source>
        <dbReference type="Proteomes" id="UP000618818"/>
    </source>
</evidence>
<comment type="catalytic activity">
    <reaction evidence="12">
        <text>oxaloacetate + H(+) = pyruvate + CO2</text>
        <dbReference type="Rhea" id="RHEA:15641"/>
        <dbReference type="ChEBI" id="CHEBI:15361"/>
        <dbReference type="ChEBI" id="CHEBI:15378"/>
        <dbReference type="ChEBI" id="CHEBI:16452"/>
        <dbReference type="ChEBI" id="CHEBI:16526"/>
        <dbReference type="EC" id="4.1.1.112"/>
    </reaction>
</comment>
<protein>
    <recommendedName>
        <fullName evidence="7">Putative 4-hydroxy-4-methyl-2-oxoglutarate aldolase</fullName>
        <ecNumber evidence="6">4.1.1.112</ecNumber>
        <ecNumber evidence="5">4.1.3.17</ecNumber>
    </recommendedName>
    <alternativeName>
        <fullName evidence="11">Oxaloacetate decarboxylase</fullName>
    </alternativeName>
    <alternativeName>
        <fullName evidence="9">Regulator of ribonuclease activity homolog</fullName>
    </alternativeName>
    <alternativeName>
        <fullName evidence="10">RraA-like protein</fullName>
    </alternativeName>
</protein>
<dbReference type="SUPFAM" id="SSF89562">
    <property type="entry name" value="RraA-like"/>
    <property type="match status" value="1"/>
</dbReference>
<dbReference type="EC" id="4.1.1.112" evidence="6"/>
<accession>A0ABR8NBJ6</accession>
<dbReference type="InterPro" id="IPR005493">
    <property type="entry name" value="RraA/RraA-like"/>
</dbReference>
<dbReference type="Gene3D" id="3.50.30.40">
    <property type="entry name" value="Ribonuclease E inhibitor RraA/RraA-like"/>
    <property type="match status" value="1"/>
</dbReference>
<evidence type="ECO:0000256" key="7">
    <source>
        <dbReference type="ARBA" id="ARBA00016549"/>
    </source>
</evidence>
<reference evidence="13 14" key="1">
    <citation type="submission" date="2020-09" db="EMBL/GenBank/DDBJ databases">
        <title>novel species in genus Nocardioides.</title>
        <authorList>
            <person name="Zhang G."/>
        </authorList>
    </citation>
    <scope>NUCLEOTIDE SEQUENCE [LARGE SCALE GENOMIC DNA]</scope>
    <source>
        <strain evidence="13 14">KCTC 39551</strain>
    </source>
</reference>
<comment type="cofactor">
    <cofactor evidence="2">
        <name>a divalent metal cation</name>
        <dbReference type="ChEBI" id="CHEBI:60240"/>
    </cofactor>
</comment>
<evidence type="ECO:0000256" key="3">
    <source>
        <dbReference type="ARBA" id="ARBA00008621"/>
    </source>
</evidence>
<dbReference type="Pfam" id="PF03737">
    <property type="entry name" value="RraA-like"/>
    <property type="match status" value="1"/>
</dbReference>
<proteinExistence type="inferred from homology"/>
<comment type="caution">
    <text evidence="13">The sequence shown here is derived from an EMBL/GenBank/DDBJ whole genome shotgun (WGS) entry which is preliminary data.</text>
</comment>
<dbReference type="PANTHER" id="PTHR33254:SF4">
    <property type="entry name" value="4-HYDROXY-4-METHYL-2-OXOGLUTARATE ALDOLASE 3-RELATED"/>
    <property type="match status" value="1"/>
</dbReference>
<evidence type="ECO:0000256" key="2">
    <source>
        <dbReference type="ARBA" id="ARBA00001968"/>
    </source>
</evidence>
<dbReference type="NCBIfam" id="NF004850">
    <property type="entry name" value="PRK06201.1"/>
    <property type="match status" value="1"/>
</dbReference>
<comment type="function">
    <text evidence="8">Catalyzes the aldol cleavage of 4-hydroxy-4-methyl-2-oxoglutarate (HMG) into 2 molecules of pyruvate. Also contains a secondary oxaloacetate (OAA) decarboxylase activity due to the common pyruvate enolate transition state formed following C-C bond cleavage in the retro-aldol and decarboxylation reactions.</text>
</comment>
<evidence type="ECO:0000256" key="5">
    <source>
        <dbReference type="ARBA" id="ARBA00012213"/>
    </source>
</evidence>
<evidence type="ECO:0000256" key="10">
    <source>
        <dbReference type="ARBA" id="ARBA00030169"/>
    </source>
</evidence>
<evidence type="ECO:0000256" key="12">
    <source>
        <dbReference type="ARBA" id="ARBA00047973"/>
    </source>
</evidence>
<dbReference type="RefSeq" id="WP_191194026.1">
    <property type="nucleotide sequence ID" value="NZ_JACXYZ010000001.1"/>
</dbReference>
<evidence type="ECO:0000256" key="1">
    <source>
        <dbReference type="ARBA" id="ARBA00001342"/>
    </source>
</evidence>